<dbReference type="Gene3D" id="2.40.30.200">
    <property type="match status" value="1"/>
</dbReference>
<organism evidence="3 4">
    <name type="scientific">Lactococcus formosensis</name>
    <dbReference type="NCBI Taxonomy" id="1281486"/>
    <lineage>
        <taxon>Bacteria</taxon>
        <taxon>Bacillati</taxon>
        <taxon>Bacillota</taxon>
        <taxon>Bacilli</taxon>
        <taxon>Lactobacillales</taxon>
        <taxon>Streptococcaceae</taxon>
        <taxon>Lactococcus</taxon>
    </lineage>
</organism>
<feature type="domain" description="Siphovirus-type tail component C-terminal" evidence="2">
    <location>
        <begin position="422"/>
        <end position="509"/>
    </location>
</feature>
<reference evidence="3" key="1">
    <citation type="submission" date="2022-06" db="EMBL/GenBank/DDBJ databases">
        <title>Lactococcus from bovine mastitis in China.</title>
        <authorList>
            <person name="Lin Y."/>
            <person name="Han B."/>
        </authorList>
    </citation>
    <scope>NUCLEOTIDE SEQUENCE</scope>
    <source>
        <strain evidence="3">Hebei-B-39</strain>
    </source>
</reference>
<sequence length="510" mass="56675">MKKTMKIIYNGINLSDLFYSVTNIKRNIGSNWINATESRKQGVDFLYNSSGSKLISFDYVIDGGVDFEKINANKELLAKYINVDHPVSLIFEDESNKVWSVVPDGEQSFDMNSGTLTFLVPSGYAESIDTKVLNNASSGGENGIIKQNADGSVTVEINNNGTLPIYPTINITPTSETGFLALVGENGVLEIGNPDEADTTTAKNQKLVCDIRSQADFETNFVPDTSWTTSWPTNLEGIPLNSTIGWDKDGIRIKKMVNTDLWNGGVLRYEVPKDEVGNYVKDWHAQFNTIFIQESLVQCGRLQVHFADSNKQPLACFEVYKGGTGENASLNFWLIGGDRTLKHFKNHSFSATTGKADKNGSALFGPSRGGQAIIKQGNKISFYWKAAAETYLMTQETATSTKLAYVYVVLAKRHNYQMVKDTSLRSFKLMNLNNEFPVDILNKYQPDDKITVDMAKSKIFVNDIGANSDFITGSNFFAIPPGKSQKLELVCSPWTTTPPDIEVSWKERYL</sequence>
<gene>
    <name evidence="3" type="ORF">NF708_10185</name>
</gene>
<evidence type="ECO:0000313" key="4">
    <source>
        <dbReference type="Proteomes" id="UP001153203"/>
    </source>
</evidence>
<dbReference type="AlphaFoldDB" id="A0A9X4P709"/>
<feature type="domain" description="Siphovirus-type tail component RIFT-related" evidence="1">
    <location>
        <begin position="40"/>
        <end position="119"/>
    </location>
</feature>
<proteinExistence type="predicted"/>
<dbReference type="Pfam" id="PF05709">
    <property type="entry name" value="Sipho_tail"/>
    <property type="match status" value="1"/>
</dbReference>
<name>A0A9X4P709_9LACT</name>
<dbReference type="Pfam" id="PF22768">
    <property type="entry name" value="SPP1_Dit"/>
    <property type="match status" value="1"/>
</dbReference>
<evidence type="ECO:0000259" key="1">
    <source>
        <dbReference type="Pfam" id="PF05709"/>
    </source>
</evidence>
<accession>A0A9X4P709</accession>
<dbReference type="InterPro" id="IPR006520">
    <property type="entry name" value="Dit_BPSPP_N"/>
</dbReference>
<dbReference type="RefSeq" id="WP_279364551.1">
    <property type="nucleotide sequence ID" value="NZ_JAMWGC010000009.1"/>
</dbReference>
<protein>
    <submittedName>
        <fullName evidence="3">Phage tail family protein</fullName>
    </submittedName>
</protein>
<dbReference type="NCBIfam" id="TIGR01633">
    <property type="entry name" value="phi3626_gp14_N"/>
    <property type="match status" value="1"/>
</dbReference>
<comment type="caution">
    <text evidence="3">The sequence shown here is derived from an EMBL/GenBank/DDBJ whole genome shotgun (WGS) entry which is preliminary data.</text>
</comment>
<dbReference type="InterPro" id="IPR008841">
    <property type="entry name" value="Siphovirus-type_tail_N"/>
</dbReference>
<dbReference type="EMBL" id="JAMWGI010000008">
    <property type="protein sequence ID" value="MDG6194351.1"/>
    <property type="molecule type" value="Genomic_DNA"/>
</dbReference>
<evidence type="ECO:0000313" key="3">
    <source>
        <dbReference type="EMBL" id="MDG6194351.1"/>
    </source>
</evidence>
<evidence type="ECO:0000259" key="2">
    <source>
        <dbReference type="Pfam" id="PF22768"/>
    </source>
</evidence>
<dbReference type="Proteomes" id="UP001153203">
    <property type="component" value="Unassembled WGS sequence"/>
</dbReference>
<dbReference type="Gene3D" id="2.60.120.860">
    <property type="match status" value="1"/>
</dbReference>
<dbReference type="InterPro" id="IPR054738">
    <property type="entry name" value="Siphovirus-type_tail_C"/>
</dbReference>